<dbReference type="RefSeq" id="WP_206899236.1">
    <property type="nucleotide sequence ID" value="NZ_JAFLWI010000015.1"/>
</dbReference>
<evidence type="ECO:0000313" key="3">
    <source>
        <dbReference type="EMBL" id="MBO0482533.1"/>
    </source>
</evidence>
<dbReference type="Gene3D" id="3.30.1380.10">
    <property type="match status" value="1"/>
</dbReference>
<dbReference type="PANTHER" id="PTHR34385">
    <property type="entry name" value="D-ALANYL-D-ALANINE CARBOXYPEPTIDASE"/>
    <property type="match status" value="1"/>
</dbReference>
<proteinExistence type="predicted"/>
<keyword evidence="4" id="KW-1185">Reference proteome</keyword>
<dbReference type="Pfam" id="PF02557">
    <property type="entry name" value="VanY"/>
    <property type="match status" value="1"/>
</dbReference>
<dbReference type="Proteomes" id="UP000664832">
    <property type="component" value="Unassembled WGS sequence"/>
</dbReference>
<evidence type="ECO:0000259" key="2">
    <source>
        <dbReference type="Pfam" id="PF02557"/>
    </source>
</evidence>
<dbReference type="InterPro" id="IPR052179">
    <property type="entry name" value="DD-CPase-like"/>
</dbReference>
<dbReference type="InterPro" id="IPR003709">
    <property type="entry name" value="VanY-like_core_dom"/>
</dbReference>
<feature type="region of interest" description="Disordered" evidence="1">
    <location>
        <begin position="39"/>
        <end position="77"/>
    </location>
</feature>
<dbReference type="SUPFAM" id="SSF55166">
    <property type="entry name" value="Hedgehog/DD-peptidase"/>
    <property type="match status" value="1"/>
</dbReference>
<dbReference type="InterPro" id="IPR058193">
    <property type="entry name" value="VanY/YodJ_core_dom"/>
</dbReference>
<gene>
    <name evidence="3" type="ORF">JZO71_09380</name>
</gene>
<feature type="compositionally biased region" description="Low complexity" evidence="1">
    <location>
        <begin position="51"/>
        <end position="62"/>
    </location>
</feature>
<name>A0ABS3I364_9ENTE</name>
<protein>
    <submittedName>
        <fullName evidence="3">M15 family metallopeptidase</fullName>
    </submittedName>
</protein>
<evidence type="ECO:0000313" key="4">
    <source>
        <dbReference type="Proteomes" id="UP000664832"/>
    </source>
</evidence>
<evidence type="ECO:0000256" key="1">
    <source>
        <dbReference type="SAM" id="MobiDB-lite"/>
    </source>
</evidence>
<sequence length="280" mass="31344">MKKILGFASVIIMIGAMGYIFMSDHNAGEVEATRQTEVKKAAKSPKKGLASITDTTESSSTTEKSKQKTKTKTTAELPDVSPDDWKLVLVGPENKLETEVDESSQLTALSNGYLIDKRIESDYQEFAQAAQDAGYPLVMVSAFRSVTSQEQVFAQHVQEVMAQQGITEDAATKITKQTITEPGYSEHHTGLAVDVVDEDWYNNYPSTVLEASYGDQPGAKWIAENCAKYGFIVRYPKNREDITKITYEPWHLRYVGKESAEYITKNQLTLEEYLNELNEK</sequence>
<feature type="domain" description="D-alanyl-D-alanine carboxypeptidase-like core" evidence="2">
    <location>
        <begin position="115"/>
        <end position="257"/>
    </location>
</feature>
<accession>A0ABS3I364</accession>
<dbReference type="InterPro" id="IPR009045">
    <property type="entry name" value="Zn_M74/Hedgehog-like"/>
</dbReference>
<dbReference type="PANTHER" id="PTHR34385:SF1">
    <property type="entry name" value="PEPTIDOGLYCAN L-ALANYL-D-GLUTAMATE ENDOPEPTIDASE CWLK"/>
    <property type="match status" value="1"/>
</dbReference>
<dbReference type="EMBL" id="JAFLWI010000015">
    <property type="protein sequence ID" value="MBO0482533.1"/>
    <property type="molecule type" value="Genomic_DNA"/>
</dbReference>
<dbReference type="CDD" id="cd14852">
    <property type="entry name" value="LD-carboxypeptidase"/>
    <property type="match status" value="1"/>
</dbReference>
<organism evidence="3 4">
    <name type="scientific">Candidatus Enterococcus courvalinii</name>
    <dbReference type="NCBI Taxonomy" id="2815329"/>
    <lineage>
        <taxon>Bacteria</taxon>
        <taxon>Bacillati</taxon>
        <taxon>Bacillota</taxon>
        <taxon>Bacilli</taxon>
        <taxon>Lactobacillales</taxon>
        <taxon>Enterococcaceae</taxon>
        <taxon>Enterococcus</taxon>
    </lineage>
</organism>
<comment type="caution">
    <text evidence="3">The sequence shown here is derived from an EMBL/GenBank/DDBJ whole genome shotgun (WGS) entry which is preliminary data.</text>
</comment>
<reference evidence="3 4" key="1">
    <citation type="submission" date="2021-03" db="EMBL/GenBank/DDBJ databases">
        <title>Enterococcal diversity collection.</title>
        <authorList>
            <person name="Gilmore M.S."/>
            <person name="Schwartzman J."/>
            <person name="Van Tyne D."/>
            <person name="Martin M."/>
            <person name="Earl A.M."/>
            <person name="Manson A.L."/>
            <person name="Straub T."/>
            <person name="Salamzade R."/>
            <person name="Saavedra J."/>
            <person name="Lebreton F."/>
            <person name="Prichula J."/>
            <person name="Schaufler K."/>
            <person name="Gaca A."/>
            <person name="Sgardioli B."/>
            <person name="Wagenaar J."/>
            <person name="Strong T."/>
        </authorList>
    </citation>
    <scope>NUCLEOTIDE SEQUENCE [LARGE SCALE GENOMIC DNA]</scope>
    <source>
        <strain evidence="3 4">MSG2901</strain>
    </source>
</reference>